<evidence type="ECO:0000256" key="2">
    <source>
        <dbReference type="ARBA" id="ARBA00007362"/>
    </source>
</evidence>
<dbReference type="PANTHER" id="PTHR22911:SF137">
    <property type="entry name" value="SOLUTE CARRIER FAMILY 35 MEMBER G2-RELATED"/>
    <property type="match status" value="1"/>
</dbReference>
<feature type="transmembrane region" description="Helical" evidence="8">
    <location>
        <begin position="134"/>
        <end position="151"/>
    </location>
</feature>
<dbReference type="EMBL" id="JACHHB010000007">
    <property type="protein sequence ID" value="MBB5173671.1"/>
    <property type="molecule type" value="Genomic_DNA"/>
</dbReference>
<feature type="transmembrane region" description="Helical" evidence="8">
    <location>
        <begin position="81"/>
        <end position="99"/>
    </location>
</feature>
<keyword evidence="11" id="KW-1185">Reference proteome</keyword>
<feature type="transmembrane region" description="Helical" evidence="8">
    <location>
        <begin position="274"/>
        <end position="292"/>
    </location>
</feature>
<evidence type="ECO:0000256" key="1">
    <source>
        <dbReference type="ARBA" id="ARBA00004651"/>
    </source>
</evidence>
<feature type="transmembrane region" description="Helical" evidence="8">
    <location>
        <begin position="157"/>
        <end position="174"/>
    </location>
</feature>
<feature type="transmembrane region" description="Helical" evidence="8">
    <location>
        <begin position="216"/>
        <end position="239"/>
    </location>
</feature>
<keyword evidence="4" id="KW-1003">Cell membrane</keyword>
<dbReference type="RefSeq" id="WP_184664112.1">
    <property type="nucleotide sequence ID" value="NZ_JACHHB010000007.1"/>
</dbReference>
<dbReference type="SUPFAM" id="SSF103481">
    <property type="entry name" value="Multidrug resistance efflux transporter EmrE"/>
    <property type="match status" value="2"/>
</dbReference>
<comment type="subcellular location">
    <subcellularLocation>
        <location evidence="1">Cell membrane</location>
        <topology evidence="1">Multi-pass membrane protein</topology>
    </subcellularLocation>
</comment>
<dbReference type="AlphaFoldDB" id="A0A840QQR7"/>
<dbReference type="NCBIfam" id="TIGR00688">
    <property type="entry name" value="rarD"/>
    <property type="match status" value="1"/>
</dbReference>
<gene>
    <name evidence="10" type="ORF">HNQ41_001860</name>
</gene>
<feature type="domain" description="EamA" evidence="9">
    <location>
        <begin position="11"/>
        <end position="151"/>
    </location>
</feature>
<evidence type="ECO:0000256" key="4">
    <source>
        <dbReference type="ARBA" id="ARBA00022475"/>
    </source>
</evidence>
<feature type="transmembrane region" description="Helical" evidence="8">
    <location>
        <begin position="42"/>
        <end position="60"/>
    </location>
</feature>
<name>A0A840QQR7_9BACI</name>
<comment type="caution">
    <text evidence="10">The sequence shown here is derived from an EMBL/GenBank/DDBJ whole genome shotgun (WGS) entry which is preliminary data.</text>
</comment>
<evidence type="ECO:0000256" key="8">
    <source>
        <dbReference type="SAM" id="Phobius"/>
    </source>
</evidence>
<dbReference type="GO" id="GO:0005886">
    <property type="term" value="C:plasma membrane"/>
    <property type="evidence" value="ECO:0007669"/>
    <property type="project" value="UniProtKB-SubCell"/>
</dbReference>
<evidence type="ECO:0000313" key="10">
    <source>
        <dbReference type="EMBL" id="MBB5173671.1"/>
    </source>
</evidence>
<evidence type="ECO:0000259" key="9">
    <source>
        <dbReference type="Pfam" id="PF00892"/>
    </source>
</evidence>
<feature type="transmembrane region" description="Helical" evidence="8">
    <location>
        <begin position="12"/>
        <end position="30"/>
    </location>
</feature>
<evidence type="ECO:0000256" key="7">
    <source>
        <dbReference type="ARBA" id="ARBA00023136"/>
    </source>
</evidence>
<feature type="domain" description="EamA" evidence="9">
    <location>
        <begin position="160"/>
        <end position="291"/>
    </location>
</feature>
<evidence type="ECO:0000256" key="6">
    <source>
        <dbReference type="ARBA" id="ARBA00022989"/>
    </source>
</evidence>
<evidence type="ECO:0000256" key="5">
    <source>
        <dbReference type="ARBA" id="ARBA00022692"/>
    </source>
</evidence>
<dbReference type="PANTHER" id="PTHR22911">
    <property type="entry name" value="ACYL-MALONYL CONDENSING ENZYME-RELATED"/>
    <property type="match status" value="1"/>
</dbReference>
<proteinExistence type="inferred from homology"/>
<organism evidence="10 11">
    <name type="scientific">Texcoconibacillus texcoconensis</name>
    <dbReference type="NCBI Taxonomy" id="1095777"/>
    <lineage>
        <taxon>Bacteria</taxon>
        <taxon>Bacillati</taxon>
        <taxon>Bacillota</taxon>
        <taxon>Bacilli</taxon>
        <taxon>Bacillales</taxon>
        <taxon>Bacillaceae</taxon>
        <taxon>Texcoconibacillus</taxon>
    </lineage>
</organism>
<protein>
    <submittedName>
        <fullName evidence="10">Chloramphenicol-sensitive protein RarD</fullName>
    </submittedName>
</protein>
<dbReference type="InterPro" id="IPR037185">
    <property type="entry name" value="EmrE-like"/>
</dbReference>
<feature type="transmembrane region" description="Helical" evidence="8">
    <location>
        <begin position="186"/>
        <end position="204"/>
    </location>
</feature>
<dbReference type="Pfam" id="PF00892">
    <property type="entry name" value="EamA"/>
    <property type="match status" value="2"/>
</dbReference>
<accession>A0A840QQR7</accession>
<feature type="transmembrane region" description="Helical" evidence="8">
    <location>
        <begin position="111"/>
        <end position="127"/>
    </location>
</feature>
<keyword evidence="5 8" id="KW-0812">Transmembrane</keyword>
<dbReference type="InterPro" id="IPR000620">
    <property type="entry name" value="EamA_dom"/>
</dbReference>
<evidence type="ECO:0000313" key="11">
    <source>
        <dbReference type="Proteomes" id="UP000551878"/>
    </source>
</evidence>
<dbReference type="InterPro" id="IPR004626">
    <property type="entry name" value="RarD"/>
</dbReference>
<reference evidence="10 11" key="1">
    <citation type="submission" date="2020-08" db="EMBL/GenBank/DDBJ databases">
        <title>Genomic Encyclopedia of Type Strains, Phase IV (KMG-IV): sequencing the most valuable type-strain genomes for metagenomic binning, comparative biology and taxonomic classification.</title>
        <authorList>
            <person name="Goeker M."/>
        </authorList>
    </citation>
    <scope>NUCLEOTIDE SEQUENCE [LARGE SCALE GENOMIC DNA]</scope>
    <source>
        <strain evidence="10 11">DSM 24696</strain>
    </source>
</reference>
<dbReference type="Proteomes" id="UP000551878">
    <property type="component" value="Unassembled WGS sequence"/>
</dbReference>
<comment type="similarity">
    <text evidence="2">Belongs to the EamA transporter family.</text>
</comment>
<keyword evidence="7 8" id="KW-0472">Membrane</keyword>
<sequence>MNENLKKDQLSGVLASLGAYCLWGFLPLYWAIVELVPPIEVLAHRILWSMVFMLLLLAALRKMGALKQDTMTVIQQPKRMLALFLASVTITLNWYTYIWAVGNEHVIEASLGYYINPLVSVLFGVIILKERLRFWQAIAVGVAACSVAFLTATLASFPTVAFALAFSFAFYGLFKKIANISAVSSLTLETLMMTPIALIFLQMTHPSLSNMLYIDAGWTSLFLVGAGVVTAVPLLLFGIGARRISLSLIGFLQYIAPTIMLFLGVFQFEEQFSTAHMISFAAIWLSLGLFSFSNTKWLKRLEPRHFHQKQTYEKVS</sequence>
<feature type="transmembrane region" description="Helical" evidence="8">
    <location>
        <begin position="246"/>
        <end position="268"/>
    </location>
</feature>
<keyword evidence="6 8" id="KW-1133">Transmembrane helix</keyword>
<evidence type="ECO:0000256" key="3">
    <source>
        <dbReference type="ARBA" id="ARBA00022448"/>
    </source>
</evidence>
<keyword evidence="3" id="KW-0813">Transport</keyword>